<gene>
    <name evidence="1" type="ORF">GMARGA_LOCUS25740</name>
</gene>
<evidence type="ECO:0000313" key="2">
    <source>
        <dbReference type="Proteomes" id="UP000789901"/>
    </source>
</evidence>
<sequence>GNEGIAKIYKAKFKLKIKNGSTSEFTVALKEFYNDEYFNELKAYMNIGSDNPSFLRCYGISKMKTENIF</sequence>
<keyword evidence="2" id="KW-1185">Reference proteome</keyword>
<proteinExistence type="predicted"/>
<comment type="caution">
    <text evidence="1">The sequence shown here is derived from an EMBL/GenBank/DDBJ whole genome shotgun (WGS) entry which is preliminary data.</text>
</comment>
<evidence type="ECO:0000313" key="1">
    <source>
        <dbReference type="EMBL" id="CAG8813259.1"/>
    </source>
</evidence>
<feature type="non-terminal residue" evidence="1">
    <location>
        <position position="1"/>
    </location>
</feature>
<protein>
    <submittedName>
        <fullName evidence="1">9703_t:CDS:1</fullName>
    </submittedName>
</protein>
<dbReference type="EMBL" id="CAJVQB010028910">
    <property type="protein sequence ID" value="CAG8813259.1"/>
    <property type="molecule type" value="Genomic_DNA"/>
</dbReference>
<reference evidence="1 2" key="1">
    <citation type="submission" date="2021-06" db="EMBL/GenBank/DDBJ databases">
        <authorList>
            <person name="Kallberg Y."/>
            <person name="Tangrot J."/>
            <person name="Rosling A."/>
        </authorList>
    </citation>
    <scope>NUCLEOTIDE SEQUENCE [LARGE SCALE GENOMIC DNA]</scope>
    <source>
        <strain evidence="1 2">120-4 pot B 10/14</strain>
    </source>
</reference>
<accession>A0ABN7W345</accession>
<organism evidence="1 2">
    <name type="scientific">Gigaspora margarita</name>
    <dbReference type="NCBI Taxonomy" id="4874"/>
    <lineage>
        <taxon>Eukaryota</taxon>
        <taxon>Fungi</taxon>
        <taxon>Fungi incertae sedis</taxon>
        <taxon>Mucoromycota</taxon>
        <taxon>Glomeromycotina</taxon>
        <taxon>Glomeromycetes</taxon>
        <taxon>Diversisporales</taxon>
        <taxon>Gigasporaceae</taxon>
        <taxon>Gigaspora</taxon>
    </lineage>
</organism>
<name>A0ABN7W345_GIGMA</name>
<dbReference type="Proteomes" id="UP000789901">
    <property type="component" value="Unassembled WGS sequence"/>
</dbReference>